<dbReference type="GO" id="GO:0034976">
    <property type="term" value="P:response to endoplasmic reticulum stress"/>
    <property type="evidence" value="ECO:0007669"/>
    <property type="project" value="TreeGrafter"/>
</dbReference>
<dbReference type="GO" id="GO:0015035">
    <property type="term" value="F:protein-disulfide reductase activity"/>
    <property type="evidence" value="ECO:0007669"/>
    <property type="project" value="TreeGrafter"/>
</dbReference>
<dbReference type="EMBL" id="JADGJW010000426">
    <property type="protein sequence ID" value="KAJ3217470.1"/>
    <property type="molecule type" value="Genomic_DNA"/>
</dbReference>
<dbReference type="GO" id="GO:0005788">
    <property type="term" value="C:endoplasmic reticulum lumen"/>
    <property type="evidence" value="ECO:0007669"/>
    <property type="project" value="TreeGrafter"/>
</dbReference>
<evidence type="ECO:0000313" key="5">
    <source>
        <dbReference type="Proteomes" id="UP001211065"/>
    </source>
</evidence>
<evidence type="ECO:0000256" key="2">
    <source>
        <dbReference type="SAM" id="SignalP"/>
    </source>
</evidence>
<accession>A0AAD5U1K4</accession>
<gene>
    <name evidence="4" type="ORF">HK099_005462</name>
</gene>
<dbReference type="InterPro" id="IPR013766">
    <property type="entry name" value="Thioredoxin_domain"/>
</dbReference>
<feature type="domain" description="Thioredoxin" evidence="3">
    <location>
        <begin position="20"/>
        <end position="152"/>
    </location>
</feature>
<dbReference type="AlphaFoldDB" id="A0AAD5U1K4"/>
<organism evidence="4 5">
    <name type="scientific">Clydaea vesicula</name>
    <dbReference type="NCBI Taxonomy" id="447962"/>
    <lineage>
        <taxon>Eukaryota</taxon>
        <taxon>Fungi</taxon>
        <taxon>Fungi incertae sedis</taxon>
        <taxon>Chytridiomycota</taxon>
        <taxon>Chytridiomycota incertae sedis</taxon>
        <taxon>Chytridiomycetes</taxon>
        <taxon>Lobulomycetales</taxon>
        <taxon>Lobulomycetaceae</taxon>
        <taxon>Clydaea</taxon>
    </lineage>
</organism>
<dbReference type="Pfam" id="PF00085">
    <property type="entry name" value="Thioredoxin"/>
    <property type="match status" value="1"/>
</dbReference>
<dbReference type="PANTHER" id="PTHR45815">
    <property type="entry name" value="PROTEIN DISULFIDE-ISOMERASE A6"/>
    <property type="match status" value="1"/>
</dbReference>
<dbReference type="PANTHER" id="PTHR45815:SF3">
    <property type="entry name" value="PROTEIN DISULFIDE-ISOMERASE A6"/>
    <property type="match status" value="1"/>
</dbReference>
<feature type="region of interest" description="Disordered" evidence="1">
    <location>
        <begin position="230"/>
        <end position="250"/>
    </location>
</feature>
<reference evidence="4" key="1">
    <citation type="submission" date="2020-05" db="EMBL/GenBank/DDBJ databases">
        <title>Phylogenomic resolution of chytrid fungi.</title>
        <authorList>
            <person name="Stajich J.E."/>
            <person name="Amses K."/>
            <person name="Simmons R."/>
            <person name="Seto K."/>
            <person name="Myers J."/>
            <person name="Bonds A."/>
            <person name="Quandt C.A."/>
            <person name="Barry K."/>
            <person name="Liu P."/>
            <person name="Grigoriev I."/>
            <person name="Longcore J.E."/>
            <person name="James T.Y."/>
        </authorList>
    </citation>
    <scope>NUCLEOTIDE SEQUENCE</scope>
    <source>
        <strain evidence="4">JEL0476</strain>
    </source>
</reference>
<proteinExistence type="predicted"/>
<dbReference type="SUPFAM" id="SSF52833">
    <property type="entry name" value="Thioredoxin-like"/>
    <property type="match status" value="1"/>
</dbReference>
<dbReference type="PROSITE" id="PS51352">
    <property type="entry name" value="THIOREDOXIN_2"/>
    <property type="match status" value="1"/>
</dbReference>
<dbReference type="Proteomes" id="UP001211065">
    <property type="component" value="Unassembled WGS sequence"/>
</dbReference>
<keyword evidence="5" id="KW-1185">Reference proteome</keyword>
<feature type="signal peptide" evidence="2">
    <location>
        <begin position="1"/>
        <end position="18"/>
    </location>
</feature>
<feature type="chain" id="PRO_5042040688" description="Thioredoxin domain-containing protein" evidence="2">
    <location>
        <begin position="19"/>
        <end position="266"/>
    </location>
</feature>
<dbReference type="Gene3D" id="3.40.30.10">
    <property type="entry name" value="Glutaredoxin"/>
    <property type="match status" value="1"/>
</dbReference>
<evidence type="ECO:0000313" key="4">
    <source>
        <dbReference type="EMBL" id="KAJ3217470.1"/>
    </source>
</evidence>
<comment type="caution">
    <text evidence="4">The sequence shown here is derived from an EMBL/GenBank/DDBJ whole genome shotgun (WGS) entry which is preliminary data.</text>
</comment>
<dbReference type="InterPro" id="IPR036249">
    <property type="entry name" value="Thioredoxin-like_sf"/>
</dbReference>
<evidence type="ECO:0000259" key="3">
    <source>
        <dbReference type="PROSITE" id="PS51352"/>
    </source>
</evidence>
<keyword evidence="2" id="KW-0732">Signal</keyword>
<sequence length="266" mass="31541">MRIFFYITLVFLFITTSSKETKEQKLERVQLAKEADLKIKIIEHSEVADFLKDGIKILFFGAKWCQHTQRFNPKFLAAYEKLEREGYSHRALGFFDMRKVECSEEQDFCEHVHKVTDGFPTTFLYKDGVLIEEYPYEDEVEPLVKYVKAQVDSYKSNLSHEQIKFHKSNANNFYNNKQLEEEELKKLIVEEDLNLNKEKSNHEVYEVDDTLEREDMILSSEELATLKELNEEDDQKNSNTYDYQKSKKNRAGYTKPNATFVKNYLD</sequence>
<dbReference type="CDD" id="cd02961">
    <property type="entry name" value="PDI_a_family"/>
    <property type="match status" value="1"/>
</dbReference>
<name>A0AAD5U1K4_9FUNG</name>
<protein>
    <recommendedName>
        <fullName evidence="3">Thioredoxin domain-containing protein</fullName>
    </recommendedName>
</protein>
<evidence type="ECO:0000256" key="1">
    <source>
        <dbReference type="SAM" id="MobiDB-lite"/>
    </source>
</evidence>